<dbReference type="Gene3D" id="3.30.70.260">
    <property type="match status" value="1"/>
</dbReference>
<protein>
    <recommendedName>
        <fullName evidence="7">Bifunctional chorismate mutase/prephenate dehydratase</fullName>
        <ecNumber evidence="6">4.2.1.51</ecNumber>
    </recommendedName>
    <alternativeName>
        <fullName evidence="16">Chorismate mutase-prephenate dehydratase</fullName>
    </alternativeName>
    <alternativeName>
        <fullName evidence="15">p-protein</fullName>
    </alternativeName>
</protein>
<dbReference type="PIRSF" id="PIRSF001500">
    <property type="entry name" value="Chor_mut_pdt_Ppr"/>
    <property type="match status" value="1"/>
</dbReference>
<keyword evidence="11" id="KW-0584">Phenylalanine biosynthesis</keyword>
<dbReference type="Gene3D" id="1.20.59.10">
    <property type="entry name" value="Chorismate mutase"/>
    <property type="match status" value="1"/>
</dbReference>
<evidence type="ECO:0000256" key="9">
    <source>
        <dbReference type="ARBA" id="ARBA00022605"/>
    </source>
</evidence>
<dbReference type="SUPFAM" id="SSF53850">
    <property type="entry name" value="Periplasmic binding protein-like II"/>
    <property type="match status" value="1"/>
</dbReference>
<evidence type="ECO:0000256" key="10">
    <source>
        <dbReference type="ARBA" id="ARBA00023141"/>
    </source>
</evidence>
<dbReference type="Gene3D" id="3.40.190.10">
    <property type="entry name" value="Periplasmic binding protein-like II"/>
    <property type="match status" value="2"/>
</dbReference>
<keyword evidence="12" id="KW-0413">Isomerase</keyword>
<proteinExistence type="predicted"/>
<dbReference type="Pfam" id="PF01842">
    <property type="entry name" value="ACT"/>
    <property type="match status" value="1"/>
</dbReference>
<dbReference type="Pfam" id="PF00800">
    <property type="entry name" value="PDT"/>
    <property type="match status" value="1"/>
</dbReference>
<evidence type="ECO:0000256" key="8">
    <source>
        <dbReference type="ARBA" id="ARBA00022490"/>
    </source>
</evidence>
<dbReference type="InterPro" id="IPR002701">
    <property type="entry name" value="CM_II_prokaryot"/>
</dbReference>
<dbReference type="UniPathway" id="UPA00121">
    <property type="reaction ID" value="UER00345"/>
</dbReference>
<evidence type="ECO:0000256" key="7">
    <source>
        <dbReference type="ARBA" id="ARBA00014401"/>
    </source>
</evidence>
<dbReference type="InterPro" id="IPR045865">
    <property type="entry name" value="ACT-like_dom_sf"/>
</dbReference>
<dbReference type="InterPro" id="IPR036979">
    <property type="entry name" value="CM_dom_sf"/>
</dbReference>
<dbReference type="PANTHER" id="PTHR21022:SF19">
    <property type="entry name" value="PREPHENATE DEHYDRATASE-RELATED"/>
    <property type="match status" value="1"/>
</dbReference>
<feature type="domain" description="Chorismate mutase" evidence="17">
    <location>
        <begin position="3"/>
        <end position="92"/>
    </location>
</feature>
<dbReference type="PROSITE" id="PS51171">
    <property type="entry name" value="PREPHENATE_DEHYDR_3"/>
    <property type="match status" value="1"/>
</dbReference>
<keyword evidence="8" id="KW-0963">Cytoplasm</keyword>
<evidence type="ECO:0000313" key="21">
    <source>
        <dbReference type="Proteomes" id="UP000240322"/>
    </source>
</evidence>
<evidence type="ECO:0000259" key="17">
    <source>
        <dbReference type="PROSITE" id="PS51168"/>
    </source>
</evidence>
<evidence type="ECO:0000256" key="16">
    <source>
        <dbReference type="ARBA" id="ARBA00031520"/>
    </source>
</evidence>
<comment type="function">
    <text evidence="2">Catalyzes the Claisen rearrangement of chorismate to prephenate and the decarboxylation/dehydration of prephenate to phenylpyruvate.</text>
</comment>
<keyword evidence="13" id="KW-0456">Lyase</keyword>
<dbReference type="PROSITE" id="PS51168">
    <property type="entry name" value="CHORISMATE_MUT_2"/>
    <property type="match status" value="1"/>
</dbReference>
<dbReference type="InterPro" id="IPR008242">
    <property type="entry name" value="Chor_mutase/pphenate_deHydtase"/>
</dbReference>
<dbReference type="Proteomes" id="UP000240322">
    <property type="component" value="Unassembled WGS sequence"/>
</dbReference>
<comment type="caution">
    <text evidence="20">The sequence shown here is derived from an EMBL/GenBank/DDBJ whole genome shotgun (WGS) entry which is preliminary data.</text>
</comment>
<comment type="subcellular location">
    <subcellularLocation>
        <location evidence="3">Cytoplasm</location>
    </subcellularLocation>
</comment>
<sequence length="369" mass="40870">MQGDQPENLEKIRGELNSVTAEIVTLLRRRLELCRRVQSAKRETSTPTLDLTREEELVSKLVGEGDSTQNRILVRLLREIISACRSIQSESIIAVPYAMRSHCMEAARTVFGSSCTFSLVGGVEDAFSSVELGSSDFSIAPYEGTAHGAYPYTLDALIESELRIIGEVVLPVEYHLVSVERSLSAIRVVVGDVEAIWACQRFLSANLPSAKIFSSPNQPITKKKGWAYLLGTREAEDSGLNTLAVGVQDDRENATRFVVVGRRGGFNINLKGNVHYKTTLVFTATNRPGVLAEILADFGSRGINLTMIGSRPLRKKKWEYAFIIDLDTTEDNPLFLEALKQVRRKTTLLRVLGSYPTLTSDRLKISMGK</sequence>
<dbReference type="InterPro" id="IPR036263">
    <property type="entry name" value="Chorismate_II_sf"/>
</dbReference>
<dbReference type="UniPathway" id="UPA00120">
    <property type="reaction ID" value="UER00203"/>
</dbReference>
<gene>
    <name evidence="20" type="ORF">B9Q03_07720</name>
</gene>
<dbReference type="SUPFAM" id="SSF48600">
    <property type="entry name" value="Chorismate mutase II"/>
    <property type="match status" value="1"/>
</dbReference>
<keyword evidence="9" id="KW-0028">Amino-acid biosynthesis</keyword>
<evidence type="ECO:0000256" key="6">
    <source>
        <dbReference type="ARBA" id="ARBA00013147"/>
    </source>
</evidence>
<dbReference type="SMART" id="SM00830">
    <property type="entry name" value="CM_2"/>
    <property type="match status" value="1"/>
</dbReference>
<evidence type="ECO:0000313" key="20">
    <source>
        <dbReference type="EMBL" id="PSN90005.1"/>
    </source>
</evidence>
<dbReference type="InterPro" id="IPR002912">
    <property type="entry name" value="ACT_dom"/>
</dbReference>
<dbReference type="PANTHER" id="PTHR21022">
    <property type="entry name" value="PREPHENATE DEHYDRATASE P PROTEIN"/>
    <property type="match status" value="1"/>
</dbReference>
<dbReference type="GO" id="GO:0005737">
    <property type="term" value="C:cytoplasm"/>
    <property type="evidence" value="ECO:0007669"/>
    <property type="project" value="UniProtKB-SubCell"/>
</dbReference>
<evidence type="ECO:0000256" key="14">
    <source>
        <dbReference type="ARBA" id="ARBA00023268"/>
    </source>
</evidence>
<evidence type="ECO:0000256" key="11">
    <source>
        <dbReference type="ARBA" id="ARBA00023222"/>
    </source>
</evidence>
<dbReference type="GO" id="GO:0046417">
    <property type="term" value="P:chorismate metabolic process"/>
    <property type="evidence" value="ECO:0007669"/>
    <property type="project" value="InterPro"/>
</dbReference>
<evidence type="ECO:0000259" key="19">
    <source>
        <dbReference type="PROSITE" id="PS51671"/>
    </source>
</evidence>
<evidence type="ECO:0000256" key="15">
    <source>
        <dbReference type="ARBA" id="ARBA00031175"/>
    </source>
</evidence>
<dbReference type="SUPFAM" id="SSF55021">
    <property type="entry name" value="ACT-like"/>
    <property type="match status" value="1"/>
</dbReference>
<keyword evidence="14" id="KW-0511">Multifunctional enzyme</keyword>
<feature type="domain" description="ACT" evidence="19">
    <location>
        <begin position="279"/>
        <end position="356"/>
    </location>
</feature>
<evidence type="ECO:0000256" key="1">
    <source>
        <dbReference type="ARBA" id="ARBA00000824"/>
    </source>
</evidence>
<evidence type="ECO:0000256" key="5">
    <source>
        <dbReference type="ARBA" id="ARBA00004817"/>
    </source>
</evidence>
<dbReference type="EC" id="4.2.1.51" evidence="6"/>
<name>A0A2R6AUF4_9ARCH</name>
<evidence type="ECO:0000256" key="4">
    <source>
        <dbReference type="ARBA" id="ARBA00004741"/>
    </source>
</evidence>
<comment type="pathway">
    <text evidence="4">Amino-acid biosynthesis; L-phenylalanine biosynthesis; phenylpyruvate from prephenate: step 1/1.</text>
</comment>
<dbReference type="CDD" id="cd04905">
    <property type="entry name" value="ACT_CM-PDT"/>
    <property type="match status" value="1"/>
</dbReference>
<dbReference type="GO" id="GO:0004106">
    <property type="term" value="F:chorismate mutase activity"/>
    <property type="evidence" value="ECO:0007669"/>
    <property type="project" value="UniProtKB-EC"/>
</dbReference>
<dbReference type="PROSITE" id="PS51671">
    <property type="entry name" value="ACT"/>
    <property type="match status" value="1"/>
</dbReference>
<evidence type="ECO:0000256" key="13">
    <source>
        <dbReference type="ARBA" id="ARBA00023239"/>
    </source>
</evidence>
<dbReference type="EMBL" id="NEXE01000077">
    <property type="protein sequence ID" value="PSN90005.1"/>
    <property type="molecule type" value="Genomic_DNA"/>
</dbReference>
<evidence type="ECO:0000256" key="3">
    <source>
        <dbReference type="ARBA" id="ARBA00004496"/>
    </source>
</evidence>
<organism evidence="20 21">
    <name type="scientific">Candidatus Marsarchaeota G2 archaeon OSP_D</name>
    <dbReference type="NCBI Taxonomy" id="1978157"/>
    <lineage>
        <taxon>Archaea</taxon>
        <taxon>Candidatus Marsarchaeota</taxon>
        <taxon>Candidatus Marsarchaeota group 2</taxon>
    </lineage>
</organism>
<reference evidence="20 21" key="1">
    <citation type="submission" date="2017-04" db="EMBL/GenBank/DDBJ databases">
        <title>Novel microbial lineages endemic to geothermal iron-oxide mats fill important gaps in the evolutionary history of Archaea.</title>
        <authorList>
            <person name="Jay Z.J."/>
            <person name="Beam J.P."/>
            <person name="Dlakic M."/>
            <person name="Rusch D.B."/>
            <person name="Kozubal M.A."/>
            <person name="Inskeep W.P."/>
        </authorList>
    </citation>
    <scope>NUCLEOTIDE SEQUENCE [LARGE SCALE GENOMIC DNA]</scope>
    <source>
        <strain evidence="20">OSP_D</strain>
    </source>
</reference>
<evidence type="ECO:0000259" key="18">
    <source>
        <dbReference type="PROSITE" id="PS51171"/>
    </source>
</evidence>
<keyword evidence="10" id="KW-0057">Aromatic amino acid biosynthesis</keyword>
<feature type="domain" description="Prephenate dehydratase" evidence="18">
    <location>
        <begin position="92"/>
        <end position="262"/>
    </location>
</feature>
<comment type="catalytic activity">
    <reaction evidence="1">
        <text>chorismate = prephenate</text>
        <dbReference type="Rhea" id="RHEA:13897"/>
        <dbReference type="ChEBI" id="CHEBI:29748"/>
        <dbReference type="ChEBI" id="CHEBI:29934"/>
        <dbReference type="EC" id="5.4.99.5"/>
    </reaction>
</comment>
<dbReference type="AlphaFoldDB" id="A0A2R6AUF4"/>
<dbReference type="InterPro" id="IPR001086">
    <property type="entry name" value="Preph_deHydtase"/>
</dbReference>
<dbReference type="GO" id="GO:0004664">
    <property type="term" value="F:prephenate dehydratase activity"/>
    <property type="evidence" value="ECO:0007669"/>
    <property type="project" value="UniProtKB-EC"/>
</dbReference>
<comment type="pathway">
    <text evidence="5">Metabolic intermediate biosynthesis; prephenate biosynthesis; prephenate from chorismate: step 1/1.</text>
</comment>
<dbReference type="GO" id="GO:0009094">
    <property type="term" value="P:L-phenylalanine biosynthetic process"/>
    <property type="evidence" value="ECO:0007669"/>
    <property type="project" value="UniProtKB-UniPathway"/>
</dbReference>
<accession>A0A2R6AUF4</accession>
<evidence type="ECO:0000256" key="2">
    <source>
        <dbReference type="ARBA" id="ARBA00002364"/>
    </source>
</evidence>
<evidence type="ECO:0000256" key="12">
    <source>
        <dbReference type="ARBA" id="ARBA00023235"/>
    </source>
</evidence>
<dbReference type="Pfam" id="PF01817">
    <property type="entry name" value="CM_2"/>
    <property type="match status" value="1"/>
</dbReference>